<name>A0A0G4H5U6_9ALVE</name>
<keyword evidence="9" id="KW-0539">Nucleus</keyword>
<evidence type="ECO:0000256" key="8">
    <source>
        <dbReference type="ARBA" id="ARBA00023187"/>
    </source>
</evidence>
<evidence type="ECO:0000256" key="3">
    <source>
        <dbReference type="ARBA" id="ARBA00022448"/>
    </source>
</evidence>
<keyword evidence="4" id="KW-0963">Cytoplasm</keyword>
<evidence type="ECO:0000256" key="9">
    <source>
        <dbReference type="ARBA" id="ARBA00023242"/>
    </source>
</evidence>
<dbReference type="EMBL" id="CDMZ01001911">
    <property type="protein sequence ID" value="CEM39195.1"/>
    <property type="molecule type" value="Genomic_DNA"/>
</dbReference>
<keyword evidence="3" id="KW-0813">Transport</keyword>
<dbReference type="InterPro" id="IPR035979">
    <property type="entry name" value="RBD_domain_sf"/>
</dbReference>
<proteinExistence type="predicted"/>
<dbReference type="AlphaFoldDB" id="A0A0G4H5U6"/>
<evidence type="ECO:0000256" key="2">
    <source>
        <dbReference type="ARBA" id="ARBA00004496"/>
    </source>
</evidence>
<dbReference type="Gene3D" id="3.30.70.330">
    <property type="match status" value="1"/>
</dbReference>
<dbReference type="VEuPathDB" id="CryptoDB:Cvel_24799"/>
<evidence type="ECO:0000313" key="14">
    <source>
        <dbReference type="EMBL" id="CEM39195.1"/>
    </source>
</evidence>
<dbReference type="PANTHER" id="PTHR45894">
    <property type="entry name" value="RNA-BINDING PROTEIN 8A"/>
    <property type="match status" value="1"/>
</dbReference>
<evidence type="ECO:0000256" key="6">
    <source>
        <dbReference type="ARBA" id="ARBA00022845"/>
    </source>
</evidence>
<dbReference type="GO" id="GO:0005634">
    <property type="term" value="C:nucleus"/>
    <property type="evidence" value="ECO:0007669"/>
    <property type="project" value="UniProtKB-SubCell"/>
</dbReference>
<evidence type="ECO:0000256" key="4">
    <source>
        <dbReference type="ARBA" id="ARBA00022490"/>
    </source>
</evidence>
<keyword evidence="8" id="KW-0508">mRNA splicing</keyword>
<dbReference type="SMART" id="SM00360">
    <property type="entry name" value="RRM"/>
    <property type="match status" value="1"/>
</dbReference>
<keyword evidence="7 11" id="KW-0694">RNA-binding</keyword>
<dbReference type="FunFam" id="3.30.70.330:FF:000525">
    <property type="entry name" value="RNA-binding protein 8A"/>
    <property type="match status" value="1"/>
</dbReference>
<dbReference type="InterPro" id="IPR033744">
    <property type="entry name" value="RRM_RBM8"/>
</dbReference>
<comment type="subcellular location">
    <subcellularLocation>
        <location evidence="2">Cytoplasm</location>
    </subcellularLocation>
    <subcellularLocation>
        <location evidence="1">Nucleus</location>
    </subcellularLocation>
</comment>
<dbReference type="GO" id="GO:0006417">
    <property type="term" value="P:regulation of translation"/>
    <property type="evidence" value="ECO:0007669"/>
    <property type="project" value="UniProtKB-KW"/>
</dbReference>
<dbReference type="PRINTS" id="PR01738">
    <property type="entry name" value="RNABINDINGM8"/>
</dbReference>
<keyword evidence="6" id="KW-0810">Translation regulation</keyword>
<evidence type="ECO:0000256" key="12">
    <source>
        <dbReference type="SAM" id="MobiDB-lite"/>
    </source>
</evidence>
<evidence type="ECO:0000256" key="5">
    <source>
        <dbReference type="ARBA" id="ARBA00022664"/>
    </source>
</evidence>
<sequence length="151" mass="16575">MAQNGDVDYDQNGGGIAEERRIKGRGGRGGGDADMTDVERYEGQGGVFESLSHDASGTAAKSVEGWIVIVRGLHEEAQEDDIHDSFSGYGEIKNLHLNLDRRTGFVKGYALIEYEQFDEAQAAIHAMNGKELLSQPVHVDWAFVRPPDARK</sequence>
<evidence type="ECO:0000256" key="11">
    <source>
        <dbReference type="PROSITE-ProRule" id="PRU00176"/>
    </source>
</evidence>
<evidence type="ECO:0000256" key="7">
    <source>
        <dbReference type="ARBA" id="ARBA00022884"/>
    </source>
</evidence>
<gene>
    <name evidence="14" type="ORF">Cvel_24799</name>
</gene>
<protein>
    <recommendedName>
        <fullName evidence="10">RNA-binding protein 8A</fullName>
    </recommendedName>
</protein>
<dbReference type="PROSITE" id="PS50102">
    <property type="entry name" value="RRM"/>
    <property type="match status" value="1"/>
</dbReference>
<dbReference type="GO" id="GO:0006397">
    <property type="term" value="P:mRNA processing"/>
    <property type="evidence" value="ECO:0007669"/>
    <property type="project" value="UniProtKB-KW"/>
</dbReference>
<dbReference type="InterPro" id="IPR000504">
    <property type="entry name" value="RRM_dom"/>
</dbReference>
<dbReference type="PhylomeDB" id="A0A0G4H5U6"/>
<evidence type="ECO:0000259" key="13">
    <source>
        <dbReference type="PROSITE" id="PS50102"/>
    </source>
</evidence>
<evidence type="ECO:0000256" key="1">
    <source>
        <dbReference type="ARBA" id="ARBA00004123"/>
    </source>
</evidence>
<feature type="domain" description="RRM" evidence="13">
    <location>
        <begin position="66"/>
        <end position="144"/>
    </location>
</feature>
<dbReference type="GO" id="GO:0003729">
    <property type="term" value="F:mRNA binding"/>
    <property type="evidence" value="ECO:0007669"/>
    <property type="project" value="InterPro"/>
</dbReference>
<dbReference type="InterPro" id="IPR012677">
    <property type="entry name" value="Nucleotide-bd_a/b_plait_sf"/>
</dbReference>
<dbReference type="GO" id="GO:0005737">
    <property type="term" value="C:cytoplasm"/>
    <property type="evidence" value="ECO:0007669"/>
    <property type="project" value="UniProtKB-SubCell"/>
</dbReference>
<dbReference type="InterPro" id="IPR008111">
    <property type="entry name" value="RNA-bd_8"/>
</dbReference>
<dbReference type="SUPFAM" id="SSF54928">
    <property type="entry name" value="RNA-binding domain, RBD"/>
    <property type="match status" value="1"/>
</dbReference>
<dbReference type="CDD" id="cd12324">
    <property type="entry name" value="RRM_RBM8"/>
    <property type="match status" value="1"/>
</dbReference>
<reference evidence="14" key="1">
    <citation type="submission" date="2014-11" db="EMBL/GenBank/DDBJ databases">
        <authorList>
            <person name="Otto D Thomas"/>
            <person name="Naeem Raeece"/>
        </authorList>
    </citation>
    <scope>NUCLEOTIDE SEQUENCE</scope>
</reference>
<accession>A0A0G4H5U6</accession>
<evidence type="ECO:0000256" key="10">
    <source>
        <dbReference type="ARBA" id="ARBA00077711"/>
    </source>
</evidence>
<dbReference type="GO" id="GO:0008380">
    <property type="term" value="P:RNA splicing"/>
    <property type="evidence" value="ECO:0007669"/>
    <property type="project" value="UniProtKB-KW"/>
</dbReference>
<keyword evidence="5" id="KW-0507">mRNA processing</keyword>
<feature type="region of interest" description="Disordered" evidence="12">
    <location>
        <begin position="1"/>
        <end position="37"/>
    </location>
</feature>
<dbReference type="Pfam" id="PF00076">
    <property type="entry name" value="RRM_1"/>
    <property type="match status" value="1"/>
</dbReference>
<organism evidence="14">
    <name type="scientific">Chromera velia CCMP2878</name>
    <dbReference type="NCBI Taxonomy" id="1169474"/>
    <lineage>
        <taxon>Eukaryota</taxon>
        <taxon>Sar</taxon>
        <taxon>Alveolata</taxon>
        <taxon>Colpodellida</taxon>
        <taxon>Chromeraceae</taxon>
        <taxon>Chromera</taxon>
    </lineage>
</organism>